<organism evidence="8 9">
    <name type="scientific">Candidatus Onthomorpha intestinigallinarum</name>
    <dbReference type="NCBI Taxonomy" id="2840880"/>
    <lineage>
        <taxon>Bacteria</taxon>
        <taxon>Pseudomonadati</taxon>
        <taxon>Bacteroidota</taxon>
        <taxon>Bacteroidia</taxon>
        <taxon>Bacteroidales</taxon>
        <taxon>Candidatus Onthomorpha</taxon>
    </lineage>
</organism>
<evidence type="ECO:0000259" key="7">
    <source>
        <dbReference type="Pfam" id="PF01923"/>
    </source>
</evidence>
<reference evidence="8" key="2">
    <citation type="submission" date="2021-04" db="EMBL/GenBank/DDBJ databases">
        <authorList>
            <person name="Gilroy R."/>
        </authorList>
    </citation>
    <scope>NUCLEOTIDE SEQUENCE</scope>
    <source>
        <strain evidence="8">Gambia16-930</strain>
    </source>
</reference>
<proteinExistence type="inferred from homology"/>
<evidence type="ECO:0000256" key="1">
    <source>
        <dbReference type="ARBA" id="ARBA00007487"/>
    </source>
</evidence>
<evidence type="ECO:0000313" key="8">
    <source>
        <dbReference type="EMBL" id="HIW87217.1"/>
    </source>
</evidence>
<keyword evidence="4 6" id="KW-0547">Nucleotide-binding</keyword>
<dbReference type="InterPro" id="IPR016030">
    <property type="entry name" value="CblAdoTrfase-like"/>
</dbReference>
<comment type="pathway">
    <text evidence="6">Cofactor biosynthesis; adenosylcobalamin biosynthesis; adenosylcobalamin from cob(II)yrinate a,c-diamide: step 2/7.</text>
</comment>
<evidence type="ECO:0000313" key="9">
    <source>
        <dbReference type="Proteomes" id="UP000824267"/>
    </source>
</evidence>
<comment type="subunit">
    <text evidence="2">Homotrimer.</text>
</comment>
<comment type="caution">
    <text evidence="8">The sequence shown here is derived from an EMBL/GenBank/DDBJ whole genome shotgun (WGS) entry which is preliminary data.</text>
</comment>
<dbReference type="Gene3D" id="1.20.1200.10">
    <property type="entry name" value="Cobalamin adenosyltransferase-like"/>
    <property type="match status" value="1"/>
</dbReference>
<comment type="similarity">
    <text evidence="1 6">Belongs to the Cob(I)alamin adenosyltransferase family.</text>
</comment>
<name>A0A9D1RIE6_9BACT</name>
<dbReference type="Proteomes" id="UP000824267">
    <property type="component" value="Unassembled WGS sequence"/>
</dbReference>
<dbReference type="InterPro" id="IPR036451">
    <property type="entry name" value="CblAdoTrfase-like_sf"/>
</dbReference>
<dbReference type="FunFam" id="1.20.1200.10:FF:000001">
    <property type="entry name" value="Cob(I)yrinic acid a,c-diamide adenosyltransferase"/>
    <property type="match status" value="1"/>
</dbReference>
<dbReference type="EC" id="2.5.1.17" evidence="6"/>
<dbReference type="Pfam" id="PF01923">
    <property type="entry name" value="Cob_adeno_trans"/>
    <property type="match status" value="1"/>
</dbReference>
<protein>
    <recommendedName>
        <fullName evidence="6">Corrinoid adenosyltransferase</fullName>
        <ecNumber evidence="6">2.5.1.17</ecNumber>
    </recommendedName>
    <alternativeName>
        <fullName evidence="6">Cob(II)alamin adenosyltransferase</fullName>
    </alternativeName>
    <alternativeName>
        <fullName evidence="6">Cob(II)yrinic acid a,c-diamide adenosyltransferase</fullName>
    </alternativeName>
    <alternativeName>
        <fullName evidence="6">Cobinamide/cobalamin adenosyltransferase</fullName>
    </alternativeName>
</protein>
<dbReference type="NCBIfam" id="TIGR00636">
    <property type="entry name" value="PduO_Nterm"/>
    <property type="match status" value="1"/>
</dbReference>
<dbReference type="GO" id="GO:0008817">
    <property type="term" value="F:corrinoid adenosyltransferase activity"/>
    <property type="evidence" value="ECO:0007669"/>
    <property type="project" value="UniProtKB-UniRule"/>
</dbReference>
<evidence type="ECO:0000256" key="4">
    <source>
        <dbReference type="ARBA" id="ARBA00022741"/>
    </source>
</evidence>
<comment type="catalytic activity">
    <reaction evidence="6">
        <text>2 cob(II)alamin + reduced [electron-transfer flavoprotein] + 2 ATP = 2 adenosylcob(III)alamin + 2 triphosphate + oxidized [electron-transfer flavoprotein] + 3 H(+)</text>
        <dbReference type="Rhea" id="RHEA:28671"/>
        <dbReference type="Rhea" id="RHEA-COMP:10685"/>
        <dbReference type="Rhea" id="RHEA-COMP:10686"/>
        <dbReference type="ChEBI" id="CHEBI:15378"/>
        <dbReference type="ChEBI" id="CHEBI:16304"/>
        <dbReference type="ChEBI" id="CHEBI:18036"/>
        <dbReference type="ChEBI" id="CHEBI:18408"/>
        <dbReference type="ChEBI" id="CHEBI:30616"/>
        <dbReference type="ChEBI" id="CHEBI:57692"/>
        <dbReference type="ChEBI" id="CHEBI:58307"/>
        <dbReference type="EC" id="2.5.1.17"/>
    </reaction>
</comment>
<reference evidence="8" key="1">
    <citation type="journal article" date="2021" name="PeerJ">
        <title>Extensive microbial diversity within the chicken gut microbiome revealed by metagenomics and culture.</title>
        <authorList>
            <person name="Gilroy R."/>
            <person name="Ravi A."/>
            <person name="Getino M."/>
            <person name="Pursley I."/>
            <person name="Horton D.L."/>
            <person name="Alikhan N.F."/>
            <person name="Baker D."/>
            <person name="Gharbi K."/>
            <person name="Hall N."/>
            <person name="Watson M."/>
            <person name="Adriaenssens E.M."/>
            <person name="Foster-Nyarko E."/>
            <person name="Jarju S."/>
            <person name="Secka A."/>
            <person name="Antonio M."/>
            <person name="Oren A."/>
            <person name="Chaudhuri R.R."/>
            <person name="La Ragione R."/>
            <person name="Hildebrand F."/>
            <person name="Pallen M.J."/>
        </authorList>
    </citation>
    <scope>NUCLEOTIDE SEQUENCE</scope>
    <source>
        <strain evidence="8">Gambia16-930</strain>
    </source>
</reference>
<dbReference type="AlphaFoldDB" id="A0A9D1RIE6"/>
<keyword evidence="3 6" id="KW-0808">Transferase</keyword>
<gene>
    <name evidence="8" type="ORF">IAC47_02960</name>
</gene>
<dbReference type="SUPFAM" id="SSF89028">
    <property type="entry name" value="Cobalamin adenosyltransferase-like"/>
    <property type="match status" value="1"/>
</dbReference>
<keyword evidence="6" id="KW-0169">Cobalamin biosynthesis</keyword>
<evidence type="ECO:0000256" key="3">
    <source>
        <dbReference type="ARBA" id="ARBA00022679"/>
    </source>
</evidence>
<dbReference type="PANTHER" id="PTHR12213">
    <property type="entry name" value="CORRINOID ADENOSYLTRANSFERASE"/>
    <property type="match status" value="1"/>
</dbReference>
<feature type="domain" description="Cobalamin adenosyltransferase-like" evidence="7">
    <location>
        <begin position="2"/>
        <end position="166"/>
    </location>
</feature>
<keyword evidence="5 6" id="KW-0067">ATP-binding</keyword>
<evidence type="ECO:0000256" key="5">
    <source>
        <dbReference type="ARBA" id="ARBA00022840"/>
    </source>
</evidence>
<dbReference type="GO" id="GO:0009236">
    <property type="term" value="P:cobalamin biosynthetic process"/>
    <property type="evidence" value="ECO:0007669"/>
    <property type="project" value="UniProtKB-UniRule"/>
</dbReference>
<dbReference type="InterPro" id="IPR029499">
    <property type="entry name" value="PduO-typ"/>
</dbReference>
<sequence length="179" mass="20575">MIYTRTGDNGTTSLIGGTRVPKYDLRVETYGTIDELVSYLGLVRDCLSSESLNSELVKIQSTLFNIESIIACEKEELKAKMPKVKEEDIAYLERKINVMTESLPQMKGFVLVGGSRTSSHVHVARTICRRCERLCVRLAEEIVVEETILKYLNRLSDYLFVLARYILKRKGREETYWKP</sequence>
<evidence type="ECO:0000256" key="6">
    <source>
        <dbReference type="RuleBase" id="RU366026"/>
    </source>
</evidence>
<dbReference type="GO" id="GO:0005524">
    <property type="term" value="F:ATP binding"/>
    <property type="evidence" value="ECO:0007669"/>
    <property type="project" value="UniProtKB-UniRule"/>
</dbReference>
<dbReference type="EMBL" id="DXGG01000102">
    <property type="protein sequence ID" value="HIW87217.1"/>
    <property type="molecule type" value="Genomic_DNA"/>
</dbReference>
<evidence type="ECO:0000256" key="2">
    <source>
        <dbReference type="ARBA" id="ARBA00011233"/>
    </source>
</evidence>
<comment type="catalytic activity">
    <reaction evidence="6">
        <text>2 cob(II)yrinate a,c diamide + reduced [electron-transfer flavoprotein] + 2 ATP = 2 adenosylcob(III)yrinate a,c-diamide + 2 triphosphate + oxidized [electron-transfer flavoprotein] + 3 H(+)</text>
        <dbReference type="Rhea" id="RHEA:11528"/>
        <dbReference type="Rhea" id="RHEA-COMP:10685"/>
        <dbReference type="Rhea" id="RHEA-COMP:10686"/>
        <dbReference type="ChEBI" id="CHEBI:15378"/>
        <dbReference type="ChEBI" id="CHEBI:18036"/>
        <dbReference type="ChEBI" id="CHEBI:30616"/>
        <dbReference type="ChEBI" id="CHEBI:57692"/>
        <dbReference type="ChEBI" id="CHEBI:58307"/>
        <dbReference type="ChEBI" id="CHEBI:58503"/>
        <dbReference type="ChEBI" id="CHEBI:58537"/>
        <dbReference type="EC" id="2.5.1.17"/>
    </reaction>
</comment>
<accession>A0A9D1RIE6</accession>
<dbReference type="PANTHER" id="PTHR12213:SF0">
    <property type="entry name" value="CORRINOID ADENOSYLTRANSFERASE MMAB"/>
    <property type="match status" value="1"/>
</dbReference>